<comment type="caution">
    <text evidence="1">The sequence shown here is derived from an EMBL/GenBank/DDBJ whole genome shotgun (WGS) entry which is preliminary data.</text>
</comment>
<dbReference type="PANTHER" id="PTHR30327:SF1">
    <property type="entry name" value="UPF0301 PROTEIN YQGE"/>
    <property type="match status" value="1"/>
</dbReference>
<accession>A0A9W7E8Q7</accession>
<dbReference type="SUPFAM" id="SSF143456">
    <property type="entry name" value="VC0467-like"/>
    <property type="match status" value="1"/>
</dbReference>
<dbReference type="PANTHER" id="PTHR30327">
    <property type="entry name" value="UNCHARACTERIZED PROTEIN YQGE"/>
    <property type="match status" value="1"/>
</dbReference>
<evidence type="ECO:0000313" key="1">
    <source>
        <dbReference type="EMBL" id="GMH66913.1"/>
    </source>
</evidence>
<evidence type="ECO:0000313" key="2">
    <source>
        <dbReference type="Proteomes" id="UP001165085"/>
    </source>
</evidence>
<protein>
    <submittedName>
        <fullName evidence="1">Uncharacterized protein</fullName>
    </submittedName>
</protein>
<dbReference type="AlphaFoldDB" id="A0A9W7E8Q7"/>
<dbReference type="GO" id="GO:0005829">
    <property type="term" value="C:cytosol"/>
    <property type="evidence" value="ECO:0007669"/>
    <property type="project" value="TreeGrafter"/>
</dbReference>
<name>A0A9W7E8Q7_9STRA</name>
<keyword evidence="2" id="KW-1185">Reference proteome</keyword>
<dbReference type="Gene3D" id="3.40.1740.10">
    <property type="entry name" value="VC0467-like"/>
    <property type="match status" value="1"/>
</dbReference>
<sequence>MLERTLYRSILRLSRTFDATGPSLTSLIHRSDNVQDFSHIEDVQERDTAQKYQSILNTYLSSSSSVLLTPSASKSLNLAEMTKEQFKNNASTNTNIDVGFLCLKELNNKLHWHKNLIQNAQPLPEIKASLSEELSAGKFLLSHPLLSGFFSRSVIALTEVNEEESQGYVVNKIERSDNANYKNAIMSFSGGPRYINEYSTLKSLETLCDVEVSGSKFVKTAGKGFYVGGDIDDCLSSGGRVGCSSGVTVWGEGQLQDEIDKGFWIVVDSDLDIFDKDLERHLTWSGILKGAGFEGMGRMGEGAKVREEEEEIGWEDDECVVDAPSDVHVL</sequence>
<gene>
    <name evidence="1" type="ORF">TrST_g9926</name>
</gene>
<proteinExistence type="predicted"/>
<dbReference type="InterPro" id="IPR003774">
    <property type="entry name" value="AlgH-like"/>
</dbReference>
<reference evidence="2" key="1">
    <citation type="journal article" date="2023" name="Commun. Biol.">
        <title>Genome analysis of Parmales, the sister group of diatoms, reveals the evolutionary specialization of diatoms from phago-mixotrophs to photoautotrophs.</title>
        <authorList>
            <person name="Ban H."/>
            <person name="Sato S."/>
            <person name="Yoshikawa S."/>
            <person name="Yamada K."/>
            <person name="Nakamura Y."/>
            <person name="Ichinomiya M."/>
            <person name="Sato N."/>
            <person name="Blanc-Mathieu R."/>
            <person name="Endo H."/>
            <person name="Kuwata A."/>
            <person name="Ogata H."/>
        </authorList>
    </citation>
    <scope>NUCLEOTIDE SEQUENCE [LARGE SCALE GENOMIC DNA]</scope>
    <source>
        <strain evidence="2">NIES 3701</strain>
    </source>
</reference>
<dbReference type="Proteomes" id="UP001165085">
    <property type="component" value="Unassembled WGS sequence"/>
</dbReference>
<dbReference type="OrthoDB" id="272750at2759"/>
<dbReference type="Pfam" id="PF02622">
    <property type="entry name" value="DUF179"/>
    <property type="match status" value="1"/>
</dbReference>
<organism evidence="1 2">
    <name type="scientific">Triparma strigata</name>
    <dbReference type="NCBI Taxonomy" id="1606541"/>
    <lineage>
        <taxon>Eukaryota</taxon>
        <taxon>Sar</taxon>
        <taxon>Stramenopiles</taxon>
        <taxon>Ochrophyta</taxon>
        <taxon>Bolidophyceae</taxon>
        <taxon>Parmales</taxon>
        <taxon>Triparmaceae</taxon>
        <taxon>Triparma</taxon>
    </lineage>
</organism>
<dbReference type="EMBL" id="BRXY01000113">
    <property type="protein sequence ID" value="GMH66913.1"/>
    <property type="molecule type" value="Genomic_DNA"/>
</dbReference>